<keyword evidence="3" id="KW-0238">DNA-binding</keyword>
<reference evidence="5" key="1">
    <citation type="submission" date="2015-06" db="UniProtKB">
        <authorList>
            <consortium name="EnsemblPlants"/>
        </authorList>
    </citation>
    <scope>IDENTIFICATION</scope>
</reference>
<dbReference type="InterPro" id="IPR005299">
    <property type="entry name" value="MeTrfase_7"/>
</dbReference>
<feature type="compositionally biased region" description="Polar residues" evidence="4">
    <location>
        <begin position="863"/>
        <end position="884"/>
    </location>
</feature>
<dbReference type="GO" id="GO:0008168">
    <property type="term" value="F:methyltransferase activity"/>
    <property type="evidence" value="ECO:0007669"/>
    <property type="project" value="InterPro"/>
</dbReference>
<dbReference type="Gene3D" id="3.40.50.150">
    <property type="entry name" value="Vaccinia Virus protein VP39"/>
    <property type="match status" value="1"/>
</dbReference>
<feature type="region of interest" description="Disordered" evidence="4">
    <location>
        <begin position="975"/>
        <end position="994"/>
    </location>
</feature>
<dbReference type="Pfam" id="PF00249">
    <property type="entry name" value="Myb_DNA-binding"/>
    <property type="match status" value="1"/>
</dbReference>
<dbReference type="PROSITE" id="PS50090">
    <property type="entry name" value="MYB_LIKE"/>
    <property type="match status" value="1"/>
</dbReference>
<feature type="region of interest" description="Disordered" evidence="4">
    <location>
        <begin position="832"/>
        <end position="884"/>
    </location>
</feature>
<feature type="compositionally biased region" description="Low complexity" evidence="4">
    <location>
        <begin position="846"/>
        <end position="860"/>
    </location>
</feature>
<dbReference type="InterPro" id="IPR009057">
    <property type="entry name" value="Homeodomain-like_sf"/>
</dbReference>
<feature type="compositionally biased region" description="Low complexity" evidence="4">
    <location>
        <begin position="754"/>
        <end position="781"/>
    </location>
</feature>
<feature type="region of interest" description="Disordered" evidence="4">
    <location>
        <begin position="754"/>
        <end position="801"/>
    </location>
</feature>
<dbReference type="Pfam" id="PF03492">
    <property type="entry name" value="Methyltransf_7"/>
    <property type="match status" value="1"/>
</dbReference>
<evidence type="ECO:0000256" key="2">
    <source>
        <dbReference type="ARBA" id="ARBA00022842"/>
    </source>
</evidence>
<name>M8BGF9_AEGTA</name>
<dbReference type="PANTHER" id="PTHR47206">
    <property type="entry name" value="HOMEODOMAIN-LIKE SUPERFAMILY PROTEIN"/>
    <property type="match status" value="1"/>
</dbReference>
<sequence>MTIVDLGCSSGGNTLLFVSNVIEAVSHHLEKIGGHPAELQFFLNDLPSNDFNRVFRSVQRFKNSIGMGRHKGEEIPAFFITGLPSSYYTRLLPRSSVHLFHSSYCLHWRSRLPDGLEGKKRPYLNEGNIDIAMTTPPSVVKMYQEQFQKDMLLFLRLRYEELFAGGQMMLTFLGRKHGDAYNGGLCRLHGLLSRSVQSLVDEGLVEKEKLDSFNLPLYGPSMEEVKAVVEQSQQFRMNHIKLFETNWDPYDDSEGNDVHDSVQSGINVSKSLRAVMEPLFASHFGESVLDKLFKKFAYNVEVHLEMEKTKAPDKRNCTLDEARTDDIPQVMTKKNDIQMEHDKAPCPDDFHTEFYPNFWDVIKTDLMELFKFLHVGQLNLSRLNFEEIVLFTKNKEEDDRIQTYRPIRLLNVSFKIFIEVTINRLNVVFNHVVRPSQTTFMQRRDILDGIGDESDLECEIEPSPKPSNEAAAEASRFAKGFVSIPFRASIILYIHAYVLIKTHPTNGYIAPNDQNNSILYLVENFKGCHIPNYLITMILMYGPSREQGSSHRANSDVPLLNTPNEKIPRVSSDKQLAQSHRLTNGTGPVSNSKQAPHTGLSPDSFDGNGPHNKKTKKTKAWTKDEDAELMAGVHKCGEGNWLDILRKYNFDSTRTYGQLSQRWAVISKRQATTKPAKAKPVTGGYDMKATQKAFFMALDMPMGKPGGLSTLRSGASQQSTQHPAPVFGAAAPELKSATSSSSFSLPVPVVPSAAPGPVSAQVQVQPRVQQAPSQAAPSKVSNASIKSRNSSKKQTAQANLTNAPSSIQAAAIAAGGRIATASIATNLLKAAQSPQAVHIRSRGKGSSKTSTSSKASTVAGEPGTQTGSAQHSELPNSSAPIPSPTVLITQSTEQVNVVPEVAGVNPPEQSASAHLLEPDRALSTTPVPGPCDNMEIDDDSTFCVVTMEDLFPEDVKQPETVSQPETVRLPEMVRQPETVRQTETVSQPETVRQPEMVRQPETVRQPEMVKQPEMVDPKAEEMIDPKDADMLEFDRFVAQGCLTTDYSDKSKGVKIAPGAQGATASQKKKQLPTVGKSIPVFRAPVTMKKTKALPSHGATLASTVASSGLVGTGNAGVLSKAIYRKPAGPGTTGKQNRCQEIMAQKQHAMNSNSSAMARNAAPGTGTPARNVAAGVGAPARNMAPATGTPAKIRNTAPATGTPPVRNTAPGTGTPPVRNTAPGTGAPPVRNTAPGTGTPAVRNTAPGTGTPARNSLTGTGTPPARNLLTSTGTPPARNAAPVTGAPPARNLLTGTGTPPAIRQHNPAPGRDHQVRCRATCPESVDSLSPLRVAFNLVWSWLACPWTAAAGMGSAVERVAPLEDMDGDQGAICLRPCGRANNKAYKPGQQLRNNCGLEQSIKA</sequence>
<feature type="compositionally biased region" description="Polar residues" evidence="4">
    <location>
        <begin position="978"/>
        <end position="990"/>
    </location>
</feature>
<keyword evidence="2" id="KW-0460">Magnesium</keyword>
<dbReference type="Gene3D" id="1.10.10.60">
    <property type="entry name" value="Homeodomain-like"/>
    <property type="match status" value="1"/>
</dbReference>
<evidence type="ECO:0000256" key="3">
    <source>
        <dbReference type="ARBA" id="ARBA00023125"/>
    </source>
</evidence>
<feature type="region of interest" description="Disordered" evidence="4">
    <location>
        <begin position="545"/>
        <end position="619"/>
    </location>
</feature>
<dbReference type="SMART" id="SM00717">
    <property type="entry name" value="SANT"/>
    <property type="match status" value="1"/>
</dbReference>
<dbReference type="GO" id="GO:0046872">
    <property type="term" value="F:metal ion binding"/>
    <property type="evidence" value="ECO:0007669"/>
    <property type="project" value="UniProtKB-KW"/>
</dbReference>
<feature type="compositionally biased region" description="Polar residues" evidence="4">
    <location>
        <begin position="1244"/>
        <end position="1259"/>
    </location>
</feature>
<feature type="compositionally biased region" description="Polar residues" evidence="4">
    <location>
        <begin position="782"/>
        <end position="801"/>
    </location>
</feature>
<dbReference type="PANTHER" id="PTHR47206:SF3">
    <property type="match status" value="1"/>
</dbReference>
<dbReference type="InterPro" id="IPR042086">
    <property type="entry name" value="MeTrfase_capping"/>
</dbReference>
<dbReference type="InterPro" id="IPR017930">
    <property type="entry name" value="Myb_dom"/>
</dbReference>
<organism evidence="5">
    <name type="scientific">Aegilops tauschii</name>
    <name type="common">Tausch's goatgrass</name>
    <name type="synonym">Aegilops squarrosa</name>
    <dbReference type="NCBI Taxonomy" id="37682"/>
    <lineage>
        <taxon>Eukaryota</taxon>
        <taxon>Viridiplantae</taxon>
        <taxon>Streptophyta</taxon>
        <taxon>Embryophyta</taxon>
        <taxon>Tracheophyta</taxon>
        <taxon>Spermatophyta</taxon>
        <taxon>Magnoliopsida</taxon>
        <taxon>Liliopsida</taxon>
        <taxon>Poales</taxon>
        <taxon>Poaceae</taxon>
        <taxon>BOP clade</taxon>
        <taxon>Pooideae</taxon>
        <taxon>Triticodae</taxon>
        <taxon>Triticeae</taxon>
        <taxon>Triticinae</taxon>
        <taxon>Aegilops</taxon>
    </lineage>
</organism>
<protein>
    <submittedName>
        <fullName evidence="5">Benzoate carboxyl methyltransferase</fullName>
    </submittedName>
</protein>
<dbReference type="ExpressionAtlas" id="M8BGF9">
    <property type="expression patterns" value="baseline"/>
</dbReference>
<feature type="compositionally biased region" description="Polar residues" evidence="4">
    <location>
        <begin position="573"/>
        <end position="595"/>
    </location>
</feature>
<dbReference type="PROSITE" id="PS51294">
    <property type="entry name" value="HTH_MYB"/>
    <property type="match status" value="1"/>
</dbReference>
<feature type="region of interest" description="Disordered" evidence="4">
    <location>
        <begin position="1183"/>
        <end position="1311"/>
    </location>
</feature>
<proteinExistence type="predicted"/>
<dbReference type="InterPro" id="IPR001005">
    <property type="entry name" value="SANT/Myb"/>
</dbReference>
<dbReference type="GO" id="GO:0003677">
    <property type="term" value="F:DNA binding"/>
    <property type="evidence" value="ECO:0007669"/>
    <property type="project" value="UniProtKB-KW"/>
</dbReference>
<dbReference type="SUPFAM" id="SSF46689">
    <property type="entry name" value="Homeodomain-like"/>
    <property type="match status" value="1"/>
</dbReference>
<dbReference type="EnsemblPlants" id="EMT20798">
    <property type="protein sequence ID" value="EMT20798"/>
    <property type="gene ID" value="F775_14128"/>
</dbReference>
<evidence type="ECO:0000256" key="1">
    <source>
        <dbReference type="ARBA" id="ARBA00022723"/>
    </source>
</evidence>
<dbReference type="InterPro" id="IPR029063">
    <property type="entry name" value="SAM-dependent_MTases_sf"/>
</dbReference>
<dbReference type="CDD" id="cd11660">
    <property type="entry name" value="SANT_TRF"/>
    <property type="match status" value="1"/>
</dbReference>
<evidence type="ECO:0000313" key="5">
    <source>
        <dbReference type="EnsemblPlants" id="EMT20798"/>
    </source>
</evidence>
<keyword evidence="1" id="KW-0479">Metal-binding</keyword>
<accession>M8BGF9</accession>
<evidence type="ECO:0000256" key="4">
    <source>
        <dbReference type="SAM" id="MobiDB-lite"/>
    </source>
</evidence>
<dbReference type="SUPFAM" id="SSF53335">
    <property type="entry name" value="S-adenosyl-L-methionine-dependent methyltransferases"/>
    <property type="match status" value="1"/>
</dbReference>
<dbReference type="Gene3D" id="1.10.1200.270">
    <property type="entry name" value="Methyltransferase, alpha-helical capping domain"/>
    <property type="match status" value="1"/>
</dbReference>